<dbReference type="Pfam" id="PF00005">
    <property type="entry name" value="ABC_tran"/>
    <property type="match status" value="1"/>
</dbReference>
<dbReference type="EMBL" id="SIDB01000011">
    <property type="protein sequence ID" value="KAI3426477.1"/>
    <property type="molecule type" value="Genomic_DNA"/>
</dbReference>
<dbReference type="Pfam" id="PF19055">
    <property type="entry name" value="ABC2_membrane_7"/>
    <property type="match status" value="2"/>
</dbReference>
<evidence type="ECO:0000259" key="11">
    <source>
        <dbReference type="PROSITE" id="PS50893"/>
    </source>
</evidence>
<dbReference type="Gene3D" id="3.40.50.300">
    <property type="entry name" value="P-loop containing nucleotide triphosphate hydrolases"/>
    <property type="match status" value="1"/>
</dbReference>
<feature type="compositionally biased region" description="Gly residues" evidence="9">
    <location>
        <begin position="862"/>
        <end position="872"/>
    </location>
</feature>
<name>A0A9D4TIW0_CHLVU</name>
<comment type="similarity">
    <text evidence="2">Belongs to the ABC transporter superfamily. ABCG family. Eye pigment precursor importer (TC 3.A.1.204) subfamily.</text>
</comment>
<gene>
    <name evidence="12" type="ORF">D9Q98_008843</name>
</gene>
<reference evidence="12" key="2">
    <citation type="submission" date="2020-11" db="EMBL/GenBank/DDBJ databases">
        <authorList>
            <person name="Cecchin M."/>
            <person name="Marcolungo L."/>
            <person name="Rossato M."/>
            <person name="Girolomoni L."/>
            <person name="Cosentino E."/>
            <person name="Cuine S."/>
            <person name="Li-Beisson Y."/>
            <person name="Delledonne M."/>
            <person name="Ballottari M."/>
        </authorList>
    </citation>
    <scope>NUCLEOTIDE SEQUENCE</scope>
    <source>
        <strain evidence="12">211/11P</strain>
        <tissue evidence="12">Whole cell</tissue>
    </source>
</reference>
<evidence type="ECO:0000256" key="9">
    <source>
        <dbReference type="SAM" id="MobiDB-lite"/>
    </source>
</evidence>
<evidence type="ECO:0000256" key="1">
    <source>
        <dbReference type="ARBA" id="ARBA00004141"/>
    </source>
</evidence>
<feature type="transmembrane region" description="Helical" evidence="10">
    <location>
        <begin position="1016"/>
        <end position="1036"/>
    </location>
</feature>
<keyword evidence="5" id="KW-0547">Nucleotide-binding</keyword>
<evidence type="ECO:0000256" key="7">
    <source>
        <dbReference type="ARBA" id="ARBA00022989"/>
    </source>
</evidence>
<dbReference type="GO" id="GO:0140359">
    <property type="term" value="F:ABC-type transporter activity"/>
    <property type="evidence" value="ECO:0007669"/>
    <property type="project" value="InterPro"/>
</dbReference>
<organism evidence="12 13">
    <name type="scientific">Chlorella vulgaris</name>
    <name type="common">Green alga</name>
    <dbReference type="NCBI Taxonomy" id="3077"/>
    <lineage>
        <taxon>Eukaryota</taxon>
        <taxon>Viridiplantae</taxon>
        <taxon>Chlorophyta</taxon>
        <taxon>core chlorophytes</taxon>
        <taxon>Trebouxiophyceae</taxon>
        <taxon>Chlorellales</taxon>
        <taxon>Chlorellaceae</taxon>
        <taxon>Chlorella clade</taxon>
        <taxon>Chlorella</taxon>
    </lineage>
</organism>
<dbReference type="SMART" id="SM00382">
    <property type="entry name" value="AAA"/>
    <property type="match status" value="1"/>
</dbReference>
<evidence type="ECO:0000313" key="12">
    <source>
        <dbReference type="EMBL" id="KAI3426477.1"/>
    </source>
</evidence>
<dbReference type="OrthoDB" id="66620at2759"/>
<evidence type="ECO:0000256" key="8">
    <source>
        <dbReference type="ARBA" id="ARBA00023136"/>
    </source>
</evidence>
<dbReference type="GO" id="GO:0016887">
    <property type="term" value="F:ATP hydrolysis activity"/>
    <property type="evidence" value="ECO:0007669"/>
    <property type="project" value="InterPro"/>
</dbReference>
<feature type="transmembrane region" description="Helical" evidence="10">
    <location>
        <begin position="985"/>
        <end position="1004"/>
    </location>
</feature>
<feature type="transmembrane region" description="Helical" evidence="10">
    <location>
        <begin position="1194"/>
        <end position="1213"/>
    </location>
</feature>
<dbReference type="PROSITE" id="PS50893">
    <property type="entry name" value="ABC_TRANSPORTER_2"/>
    <property type="match status" value="1"/>
</dbReference>
<evidence type="ECO:0000313" key="13">
    <source>
        <dbReference type="Proteomes" id="UP001055712"/>
    </source>
</evidence>
<accession>A0A9D4TIW0</accession>
<evidence type="ECO:0000256" key="4">
    <source>
        <dbReference type="ARBA" id="ARBA00022692"/>
    </source>
</evidence>
<dbReference type="InterPro" id="IPR027417">
    <property type="entry name" value="P-loop_NTPase"/>
</dbReference>
<dbReference type="PANTHER" id="PTHR48041:SF91">
    <property type="entry name" value="ABC TRANSPORTER G FAMILY MEMBER 28"/>
    <property type="match status" value="1"/>
</dbReference>
<reference evidence="12" key="1">
    <citation type="journal article" date="2019" name="Plant J.">
        <title>Chlorella vulgaris genome assembly and annotation reveals the molecular basis for metabolic acclimation to high light conditions.</title>
        <authorList>
            <person name="Cecchin M."/>
            <person name="Marcolungo L."/>
            <person name="Rossato M."/>
            <person name="Girolomoni L."/>
            <person name="Cosentino E."/>
            <person name="Cuine S."/>
            <person name="Li-Beisson Y."/>
            <person name="Delledonne M."/>
            <person name="Ballottari M."/>
        </authorList>
    </citation>
    <scope>NUCLEOTIDE SEQUENCE</scope>
    <source>
        <strain evidence="12">211/11P</strain>
    </source>
</reference>
<evidence type="ECO:0000256" key="3">
    <source>
        <dbReference type="ARBA" id="ARBA00022448"/>
    </source>
</evidence>
<dbReference type="GO" id="GO:0016020">
    <property type="term" value="C:membrane"/>
    <property type="evidence" value="ECO:0007669"/>
    <property type="project" value="UniProtKB-SubCell"/>
</dbReference>
<comment type="subcellular location">
    <subcellularLocation>
        <location evidence="1">Membrane</location>
        <topology evidence="1">Multi-pass membrane protein</topology>
    </subcellularLocation>
</comment>
<keyword evidence="3" id="KW-0813">Transport</keyword>
<keyword evidence="7 10" id="KW-1133">Transmembrane helix</keyword>
<keyword evidence="13" id="KW-1185">Reference proteome</keyword>
<dbReference type="AlphaFoldDB" id="A0A9D4TIW0"/>
<dbReference type="InterPro" id="IPR050352">
    <property type="entry name" value="ABCG_transporters"/>
</dbReference>
<evidence type="ECO:0000256" key="10">
    <source>
        <dbReference type="SAM" id="Phobius"/>
    </source>
</evidence>
<keyword evidence="8 10" id="KW-0472">Membrane</keyword>
<dbReference type="InterPro" id="IPR003439">
    <property type="entry name" value="ABC_transporter-like_ATP-bd"/>
</dbReference>
<evidence type="ECO:0000256" key="6">
    <source>
        <dbReference type="ARBA" id="ARBA00022840"/>
    </source>
</evidence>
<dbReference type="SUPFAM" id="SSF52540">
    <property type="entry name" value="P-loop containing nucleoside triphosphate hydrolases"/>
    <property type="match status" value="1"/>
</dbReference>
<evidence type="ECO:0000256" key="5">
    <source>
        <dbReference type="ARBA" id="ARBA00022741"/>
    </source>
</evidence>
<dbReference type="FunFam" id="3.40.50.300:FF:000367">
    <property type="entry name" value="ABC transporter G family member 24"/>
    <property type="match status" value="1"/>
</dbReference>
<keyword evidence="6" id="KW-0067">ATP-binding</keyword>
<dbReference type="Proteomes" id="UP001055712">
    <property type="component" value="Unassembled WGS sequence"/>
</dbReference>
<sequence length="1222" mass="131180">MLDGRWDWPWPWHPNSTHDGGKGERNQEWVRTLDVLWDRSKDKIGFCLGGSQLKAQRLMGLSFPWPLPVSAPSAGSLCSNRTRIDLHLCGPEELEHYYQYMLLTDNQEKVPDSLQCTAGGSGSQPACTPGFLDARLENRVASVVPQEPVACCEGYFCPAQLSCMVPCPLGAFCPRAWPAPPPDAYKSSAGKQAQWCAPYGYKERPELGCGGADKWRIIPGSAFPIARWAAGSGSIYCDGGQYCPNTTTSLGCPRGHFCRQGEWEPARCPPGATCPPNTEVFEANYTGVTVDALLFGLLWLAWLCSQQYNRVLLQLSQRERLKITWGAAPQIRVVQQAVQRGRTPSPVHANTRRRPRQLAAGAARLPLGALGMGADSVEGPSSGLALGRPGLLGVLAGRSPRRSLAGRSGSKAGQVWATFRGPGEGEADAAGYEALLGEGGEEEQRPLAEDVEMSPTRRGGGLGSRGLDLAAEPGNSLPPAAPGLAQGGRTRAAAHARMASADVNEEELTPRHLHTRLVAQHRQSLLASPLSSMHGGTGLHRGQALHVQFRELGLRLRGCGQKTVLQGVTGELPAGRVTAIMGPSGAGKSSLLNVLSGKAQAYGVQTGTVLINGRADKLERYKDVLGFVPQDDIMHATLTVQENLLFSARFRLPASCRREQHLLFVERAIAVLQLEDVRDCQIGDEHRRGVSGGQKRRCSVGLELVADPSLLFLDEPTSGLDSTASKALVAALQAVARSNVTCAAVIHQPSWQCLQLFDFLLLLGKGGRTVYCGVMASAQSYFEGLGYELPDHQNPADAFLDIISGELLPPGRDQASPTELFDAWDDHCGQPRKSLPPSSAPGSEAGSTAGRQVPPQAALLGGMAGSGGGPGAGSDVPIEGDAVELLGDEEERRSWARRFREAALFAGASVMASASSAWAAVKQDLPGLNASQLGGRLFRRHKAGADGDAGQRGSRAVPYRQPPGFLPQLWWCLCRAVLQRSREPLALATDYTIFALTGMTLGLISDRGRETIMHFAVGITYSVVALGLLSTVGALTTFSKDRVVFYREASSGLNRFAHFLALDTFGHCGTVLRSAVYFVMYYSFAAPRAVIWQMLMVSIAITYSCTGLAYLLSQVMEPSAAQLSAAVLALINTLIARQGHPGALLRLAQSFSFARWGLEGYVIAESNRLTGAWLLARCADLEALTYDTRHFGRCLLALFGLGLLFRGAALLAMTNLHRDKQR</sequence>
<feature type="domain" description="ABC transporter" evidence="11">
    <location>
        <begin position="547"/>
        <end position="802"/>
    </location>
</feature>
<dbReference type="InterPro" id="IPR003593">
    <property type="entry name" value="AAA+_ATPase"/>
</dbReference>
<feature type="transmembrane region" description="Helical" evidence="10">
    <location>
        <begin position="1091"/>
        <end position="1113"/>
    </location>
</feature>
<feature type="compositionally biased region" description="Low complexity" evidence="9">
    <location>
        <begin position="835"/>
        <end position="850"/>
    </location>
</feature>
<feature type="region of interest" description="Disordered" evidence="9">
    <location>
        <begin position="439"/>
        <end position="477"/>
    </location>
</feature>
<comment type="caution">
    <text evidence="12">The sequence shown here is derived from an EMBL/GenBank/DDBJ whole genome shotgun (WGS) entry which is preliminary data.</text>
</comment>
<keyword evidence="4 10" id="KW-0812">Transmembrane</keyword>
<proteinExistence type="inferred from homology"/>
<dbReference type="InterPro" id="IPR043926">
    <property type="entry name" value="ABCG_dom"/>
</dbReference>
<dbReference type="PANTHER" id="PTHR48041">
    <property type="entry name" value="ABC TRANSPORTER G FAMILY MEMBER 28"/>
    <property type="match status" value="1"/>
</dbReference>
<dbReference type="GO" id="GO:0005524">
    <property type="term" value="F:ATP binding"/>
    <property type="evidence" value="ECO:0007669"/>
    <property type="project" value="UniProtKB-KW"/>
</dbReference>
<protein>
    <recommendedName>
        <fullName evidence="11">ABC transporter domain-containing protein</fullName>
    </recommendedName>
</protein>
<feature type="region of interest" description="Disordered" evidence="9">
    <location>
        <begin position="814"/>
        <end position="878"/>
    </location>
</feature>
<evidence type="ECO:0000256" key="2">
    <source>
        <dbReference type="ARBA" id="ARBA00005814"/>
    </source>
</evidence>